<sequence>MRETLIRGATLVNEGKSFIADVRIKDGFIDAIAPFIPPNRNDQIIEADGLYLLPGMIDDQVHFREPGLIHKGRIASESKAAVAGGITSYMEMPNVNPSTTTNRALQQKINIAASSSLANYSFYLGATEDNLEQIKSVNPRTVCGIKVFMGASTGDLLVENPTALENIFAHSPIPVVTHCEDSRVIAENRRKVKHEATIFDHPIIRDTEACYASSSYAVDLAKRHGTQLHVLHLTTEKELSLFSAGDIATKSITAEVCVHHLWFSSQDYQNLGNLIKCNPAVKQESDRQALIRAVNSGKIDIIATDHAPHTWQEKQVDYSASPAGMPLVQHALLSLLEHVKRGNFSIELVVQKASHNPALRFGIEKRGFLREGYYADLVLVDPNGGTNVDQEELYYHCQWTPFTGTLFSSRIVSTWVNGTLVFDGYRIHDLSIPSQPLLFQR</sequence>
<accession>A0A3N9TGZ5</accession>
<dbReference type="PANTHER" id="PTHR43668">
    <property type="entry name" value="ALLANTOINASE"/>
    <property type="match status" value="1"/>
</dbReference>
<dbReference type="NCBIfam" id="TIGR00857">
    <property type="entry name" value="pyrC_multi"/>
    <property type="match status" value="1"/>
</dbReference>
<dbReference type="Proteomes" id="UP000281112">
    <property type="component" value="Unassembled WGS sequence"/>
</dbReference>
<evidence type="ECO:0000256" key="5">
    <source>
        <dbReference type="ARBA" id="ARBA00022801"/>
    </source>
</evidence>
<dbReference type="InterPro" id="IPR050138">
    <property type="entry name" value="DHOase/Allantoinase_Hydrolase"/>
</dbReference>
<dbReference type="GO" id="GO:0005737">
    <property type="term" value="C:cytoplasm"/>
    <property type="evidence" value="ECO:0007669"/>
    <property type="project" value="TreeGrafter"/>
</dbReference>
<dbReference type="PROSITE" id="PS00483">
    <property type="entry name" value="DIHYDROOROTASE_2"/>
    <property type="match status" value="1"/>
</dbReference>
<dbReference type="Gene3D" id="3.20.20.140">
    <property type="entry name" value="Metal-dependent hydrolases"/>
    <property type="match status" value="1"/>
</dbReference>
<evidence type="ECO:0000256" key="3">
    <source>
        <dbReference type="ARBA" id="ARBA00010286"/>
    </source>
</evidence>
<dbReference type="PANTHER" id="PTHR43668:SF4">
    <property type="entry name" value="ALLANTOINASE"/>
    <property type="match status" value="1"/>
</dbReference>
<keyword evidence="8" id="KW-1185">Reference proteome</keyword>
<dbReference type="GO" id="GO:0006145">
    <property type="term" value="P:purine nucleobase catabolic process"/>
    <property type="evidence" value="ECO:0007669"/>
    <property type="project" value="TreeGrafter"/>
</dbReference>
<dbReference type="CDD" id="cd01318">
    <property type="entry name" value="DHOase_IIb"/>
    <property type="match status" value="1"/>
</dbReference>
<evidence type="ECO:0000259" key="6">
    <source>
        <dbReference type="Pfam" id="PF01979"/>
    </source>
</evidence>
<dbReference type="GO" id="GO:0004038">
    <property type="term" value="F:allantoinase activity"/>
    <property type="evidence" value="ECO:0007669"/>
    <property type="project" value="TreeGrafter"/>
</dbReference>
<dbReference type="EMBL" id="RJVQ01000005">
    <property type="protein sequence ID" value="RQW62745.1"/>
    <property type="molecule type" value="Genomic_DNA"/>
</dbReference>
<comment type="cofactor">
    <cofactor evidence="1">
        <name>Zn(2+)</name>
        <dbReference type="ChEBI" id="CHEBI:29105"/>
    </cofactor>
</comment>
<dbReference type="SUPFAM" id="SSF51556">
    <property type="entry name" value="Metallo-dependent hydrolases"/>
    <property type="match status" value="1"/>
</dbReference>
<feature type="domain" description="Amidohydrolase-related" evidence="6">
    <location>
        <begin position="51"/>
        <end position="421"/>
    </location>
</feature>
<name>A0A3N9TGZ5_9VIBR</name>
<dbReference type="SUPFAM" id="SSF51338">
    <property type="entry name" value="Composite domain of metallo-dependent hydrolases"/>
    <property type="match status" value="1"/>
</dbReference>
<dbReference type="InterPro" id="IPR032466">
    <property type="entry name" value="Metal_Hydrolase"/>
</dbReference>
<dbReference type="Gene3D" id="2.30.40.10">
    <property type="entry name" value="Urease, subunit C, domain 1"/>
    <property type="match status" value="1"/>
</dbReference>
<dbReference type="InterPro" id="IPR011059">
    <property type="entry name" value="Metal-dep_hydrolase_composite"/>
</dbReference>
<evidence type="ECO:0000256" key="1">
    <source>
        <dbReference type="ARBA" id="ARBA00001947"/>
    </source>
</evidence>
<organism evidence="7 8">
    <name type="scientific">Vibrio viridaestus</name>
    <dbReference type="NCBI Taxonomy" id="2487322"/>
    <lineage>
        <taxon>Bacteria</taxon>
        <taxon>Pseudomonadati</taxon>
        <taxon>Pseudomonadota</taxon>
        <taxon>Gammaproteobacteria</taxon>
        <taxon>Vibrionales</taxon>
        <taxon>Vibrionaceae</taxon>
        <taxon>Vibrio</taxon>
    </lineage>
</organism>
<evidence type="ECO:0000313" key="7">
    <source>
        <dbReference type="EMBL" id="RQW62745.1"/>
    </source>
</evidence>
<dbReference type="GO" id="GO:0046872">
    <property type="term" value="F:metal ion binding"/>
    <property type="evidence" value="ECO:0007669"/>
    <property type="project" value="UniProtKB-KW"/>
</dbReference>
<proteinExistence type="inferred from homology"/>
<dbReference type="InterPro" id="IPR002195">
    <property type="entry name" value="Dihydroorotase_CS"/>
</dbReference>
<comment type="similarity">
    <text evidence="3">Belongs to the metallo-dependent hydrolases superfamily. DHOase family. Class I DHOase subfamily.</text>
</comment>
<dbReference type="RefSeq" id="WP_124937738.1">
    <property type="nucleotide sequence ID" value="NZ_RJVQ01000005.1"/>
</dbReference>
<keyword evidence="5 7" id="KW-0378">Hydrolase</keyword>
<dbReference type="InterPro" id="IPR006680">
    <property type="entry name" value="Amidohydro-rel"/>
</dbReference>
<keyword evidence="4" id="KW-0479">Metal-binding</keyword>
<protein>
    <submittedName>
        <fullName evidence="7">Dihydroorotase</fullName>
        <ecNumber evidence="7">3.5.2.3</ecNumber>
    </submittedName>
</protein>
<evidence type="ECO:0000313" key="8">
    <source>
        <dbReference type="Proteomes" id="UP000281112"/>
    </source>
</evidence>
<comment type="function">
    <text evidence="2">Catalyzes the reversible cyclization of carbamoyl aspartate to dihydroorotate.</text>
</comment>
<evidence type="ECO:0000256" key="2">
    <source>
        <dbReference type="ARBA" id="ARBA00002368"/>
    </source>
</evidence>
<evidence type="ECO:0000256" key="4">
    <source>
        <dbReference type="ARBA" id="ARBA00022723"/>
    </source>
</evidence>
<dbReference type="NCBIfam" id="NF006688">
    <property type="entry name" value="PRK09236.1"/>
    <property type="match status" value="1"/>
</dbReference>
<dbReference type="GO" id="GO:0004151">
    <property type="term" value="F:dihydroorotase activity"/>
    <property type="evidence" value="ECO:0007669"/>
    <property type="project" value="UniProtKB-EC"/>
</dbReference>
<reference evidence="7 8" key="1">
    <citation type="submission" date="2018-11" db="EMBL/GenBank/DDBJ databases">
        <title>Vibrio LJC006 sp. nov., isolated from seawater during the bloom of the enteromorpha.</title>
        <authorList>
            <person name="Liang J."/>
        </authorList>
    </citation>
    <scope>NUCLEOTIDE SEQUENCE [LARGE SCALE GENOMIC DNA]</scope>
    <source>
        <strain evidence="7 8">LJC006</strain>
    </source>
</reference>
<dbReference type="Pfam" id="PF01979">
    <property type="entry name" value="Amidohydro_1"/>
    <property type="match status" value="1"/>
</dbReference>
<gene>
    <name evidence="7" type="ORF">EES38_13545</name>
</gene>
<comment type="caution">
    <text evidence="7">The sequence shown here is derived from an EMBL/GenBank/DDBJ whole genome shotgun (WGS) entry which is preliminary data.</text>
</comment>
<dbReference type="EC" id="3.5.2.3" evidence="7"/>
<dbReference type="AlphaFoldDB" id="A0A3N9TGZ5"/>
<dbReference type="OrthoDB" id="5687299at2"/>